<comment type="cofactor">
    <cofactor evidence="3">
        <name>pyridoxal 5'-phosphate</name>
        <dbReference type="ChEBI" id="CHEBI:597326"/>
    </cofactor>
</comment>
<comment type="similarity">
    <text evidence="2 4">Belongs to the pyridoxal phosphate-binding protein YggS/PROSC family.</text>
</comment>
<dbReference type="Proteomes" id="UP000317691">
    <property type="component" value="Unassembled WGS sequence"/>
</dbReference>
<dbReference type="AlphaFoldDB" id="A0A538TP65"/>
<dbReference type="Gene3D" id="3.20.20.10">
    <property type="entry name" value="Alanine racemase"/>
    <property type="match status" value="1"/>
</dbReference>
<dbReference type="FunFam" id="3.20.20.10:FF:000018">
    <property type="entry name" value="Pyridoxal phosphate homeostasis protein"/>
    <property type="match status" value="1"/>
</dbReference>
<evidence type="ECO:0000313" key="6">
    <source>
        <dbReference type="EMBL" id="TMQ65388.1"/>
    </source>
</evidence>
<evidence type="ECO:0000256" key="3">
    <source>
        <dbReference type="PIRSR" id="PIRSR004848-1"/>
    </source>
</evidence>
<dbReference type="NCBIfam" id="TIGR00044">
    <property type="entry name" value="YggS family pyridoxal phosphate-dependent enzyme"/>
    <property type="match status" value="1"/>
</dbReference>
<evidence type="ECO:0000256" key="4">
    <source>
        <dbReference type="RuleBase" id="RU004514"/>
    </source>
</evidence>
<feature type="modified residue" description="N6-(pyridoxal phosphate)lysine" evidence="2 3">
    <location>
        <position position="36"/>
    </location>
</feature>
<gene>
    <name evidence="6" type="ORF">E6K79_04865</name>
</gene>
<comment type="caution">
    <text evidence="6">The sequence shown here is derived from an EMBL/GenBank/DDBJ whole genome shotgun (WGS) entry which is preliminary data.</text>
</comment>
<dbReference type="SUPFAM" id="SSF51419">
    <property type="entry name" value="PLP-binding barrel"/>
    <property type="match status" value="1"/>
</dbReference>
<accession>A0A538TP65</accession>
<dbReference type="InterPro" id="IPR011078">
    <property type="entry name" value="PyrdxlP_homeostasis"/>
</dbReference>
<comment type="function">
    <text evidence="2">Pyridoxal 5'-phosphate (PLP)-binding protein, which is involved in PLP homeostasis.</text>
</comment>
<name>A0A538TP65_UNCEI</name>
<evidence type="ECO:0000313" key="7">
    <source>
        <dbReference type="Proteomes" id="UP000317691"/>
    </source>
</evidence>
<dbReference type="PIRSF" id="PIRSF004848">
    <property type="entry name" value="YBL036c_PLPDEIII"/>
    <property type="match status" value="1"/>
</dbReference>
<organism evidence="6 7">
    <name type="scientific">Eiseniibacteriota bacterium</name>
    <dbReference type="NCBI Taxonomy" id="2212470"/>
    <lineage>
        <taxon>Bacteria</taxon>
        <taxon>Candidatus Eiseniibacteriota</taxon>
    </lineage>
</organism>
<dbReference type="HAMAP" id="MF_02087">
    <property type="entry name" value="PLP_homeostasis"/>
    <property type="match status" value="1"/>
</dbReference>
<sequence>MNSLSDRLDLVRDRIARAAERMGRSPQSVRLLAVTKGVPTATIREAKALGLREFGESRIQEAEGKLAEVGEGIRWHLVGHLQSNKVKRAVQIFDEIHSVDSTSLAEDLARRALAAGRSPSCYVEVNTSGDVEKFGVAPSAALALLSRLKELPPLRAAGLMTIGPLTGGAEGARAAFRALAKLRESAVRAGLLEEGAGLSMGMSDDFEIAIEEGATIVRIGTALLGTRPT</sequence>
<dbReference type="PANTHER" id="PTHR10146:SF14">
    <property type="entry name" value="PYRIDOXAL PHOSPHATE HOMEOSTASIS PROTEIN"/>
    <property type="match status" value="1"/>
</dbReference>
<dbReference type="InterPro" id="IPR001608">
    <property type="entry name" value="Ala_racemase_N"/>
</dbReference>
<evidence type="ECO:0000259" key="5">
    <source>
        <dbReference type="Pfam" id="PF01168"/>
    </source>
</evidence>
<dbReference type="EMBL" id="VBOZ01000013">
    <property type="protein sequence ID" value="TMQ65388.1"/>
    <property type="molecule type" value="Genomic_DNA"/>
</dbReference>
<evidence type="ECO:0000256" key="2">
    <source>
        <dbReference type="HAMAP-Rule" id="MF_02087"/>
    </source>
</evidence>
<keyword evidence="1 2" id="KW-0663">Pyridoxal phosphate</keyword>
<feature type="domain" description="Alanine racemase N-terminal" evidence="5">
    <location>
        <begin position="8"/>
        <end position="228"/>
    </location>
</feature>
<dbReference type="GO" id="GO:0030170">
    <property type="term" value="F:pyridoxal phosphate binding"/>
    <property type="evidence" value="ECO:0007669"/>
    <property type="project" value="UniProtKB-UniRule"/>
</dbReference>
<evidence type="ECO:0000256" key="1">
    <source>
        <dbReference type="ARBA" id="ARBA00022898"/>
    </source>
</evidence>
<dbReference type="Pfam" id="PF01168">
    <property type="entry name" value="Ala_racemase_N"/>
    <property type="match status" value="1"/>
</dbReference>
<protein>
    <recommendedName>
        <fullName evidence="2">Pyridoxal phosphate homeostasis protein</fullName>
        <shortName evidence="2">PLP homeostasis protein</shortName>
    </recommendedName>
</protein>
<dbReference type="PANTHER" id="PTHR10146">
    <property type="entry name" value="PROLINE SYNTHETASE CO-TRANSCRIBED BACTERIAL HOMOLOG PROTEIN"/>
    <property type="match status" value="1"/>
</dbReference>
<proteinExistence type="inferred from homology"/>
<dbReference type="CDD" id="cd00635">
    <property type="entry name" value="PLPDE_III_YBL036c_like"/>
    <property type="match status" value="1"/>
</dbReference>
<reference evidence="6 7" key="1">
    <citation type="journal article" date="2019" name="Nat. Microbiol.">
        <title>Mediterranean grassland soil C-N compound turnover is dependent on rainfall and depth, and is mediated by genomically divergent microorganisms.</title>
        <authorList>
            <person name="Diamond S."/>
            <person name="Andeer P.F."/>
            <person name="Li Z."/>
            <person name="Crits-Christoph A."/>
            <person name="Burstein D."/>
            <person name="Anantharaman K."/>
            <person name="Lane K.R."/>
            <person name="Thomas B.C."/>
            <person name="Pan C."/>
            <person name="Northen T.R."/>
            <person name="Banfield J.F."/>
        </authorList>
    </citation>
    <scope>NUCLEOTIDE SEQUENCE [LARGE SCALE GENOMIC DNA]</scope>
    <source>
        <strain evidence="6">WS_9</strain>
    </source>
</reference>
<dbReference type="InterPro" id="IPR029066">
    <property type="entry name" value="PLP-binding_barrel"/>
</dbReference>